<evidence type="ECO:0000313" key="2">
    <source>
        <dbReference type="EMBL" id="GIG32390.1"/>
    </source>
</evidence>
<dbReference type="EMBL" id="BONN01000003">
    <property type="protein sequence ID" value="GIG32390.1"/>
    <property type="molecule type" value="Genomic_DNA"/>
</dbReference>
<sequence length="113" mass="11721">MTTVAYPNPCAAYEAPTATRARTVATPGVVVVVLASVIAGEPPGARGTGALRRLRAAAPVREGFAGLVTCRTPDQVGRDLPDTWRAPGPVTRVSGPTAQARAPGGRWHDREVP</sequence>
<comment type="caution">
    <text evidence="2">The sequence shown here is derived from an EMBL/GenBank/DDBJ whole genome shotgun (WGS) entry which is preliminary data.</text>
</comment>
<protein>
    <submittedName>
        <fullName evidence="2">Uncharacterized protein</fullName>
    </submittedName>
</protein>
<organism evidence="2 3">
    <name type="scientific">Cellulomonas oligotrophica</name>
    <dbReference type="NCBI Taxonomy" id="931536"/>
    <lineage>
        <taxon>Bacteria</taxon>
        <taxon>Bacillati</taxon>
        <taxon>Actinomycetota</taxon>
        <taxon>Actinomycetes</taxon>
        <taxon>Micrococcales</taxon>
        <taxon>Cellulomonadaceae</taxon>
        <taxon>Cellulomonas</taxon>
    </lineage>
</organism>
<accession>A0ABQ4D9H1</accession>
<evidence type="ECO:0000256" key="1">
    <source>
        <dbReference type="SAM" id="MobiDB-lite"/>
    </source>
</evidence>
<keyword evidence="3" id="KW-1185">Reference proteome</keyword>
<feature type="region of interest" description="Disordered" evidence="1">
    <location>
        <begin position="78"/>
        <end position="113"/>
    </location>
</feature>
<proteinExistence type="predicted"/>
<reference evidence="2 3" key="1">
    <citation type="submission" date="2021-01" db="EMBL/GenBank/DDBJ databases">
        <title>Whole genome shotgun sequence of Cellulomonas oligotrophica NBRC 109435.</title>
        <authorList>
            <person name="Komaki H."/>
            <person name="Tamura T."/>
        </authorList>
    </citation>
    <scope>NUCLEOTIDE SEQUENCE [LARGE SCALE GENOMIC DNA]</scope>
    <source>
        <strain evidence="2 3">NBRC 109435</strain>
    </source>
</reference>
<dbReference type="Proteomes" id="UP000618382">
    <property type="component" value="Unassembled WGS sequence"/>
</dbReference>
<gene>
    <name evidence="2" type="ORF">Col01nite_15490</name>
</gene>
<name>A0ABQ4D9H1_9CELL</name>
<evidence type="ECO:0000313" key="3">
    <source>
        <dbReference type="Proteomes" id="UP000618382"/>
    </source>
</evidence>